<accession>U9UCS5</accession>
<dbReference type="AlphaFoldDB" id="U9UCS5"/>
<protein>
    <submittedName>
        <fullName evidence="1">Uncharacterized protein</fullName>
    </submittedName>
</protein>
<reference evidence="1" key="1">
    <citation type="submission" date="2013-07" db="EMBL/GenBank/DDBJ databases">
        <title>The genome of an arbuscular mycorrhizal fungus provides insights into the evolution of the oldest plant symbiosis.</title>
        <authorList>
            <consortium name="DOE Joint Genome Institute"/>
            <person name="Tisserant E."/>
            <person name="Malbreil M."/>
            <person name="Kuo A."/>
            <person name="Kohler A."/>
            <person name="Symeonidi A."/>
            <person name="Balestrini R."/>
            <person name="Charron P."/>
            <person name="Duensing N."/>
            <person name="Frei-dit-Frey N."/>
            <person name="Gianinazzi-Pearson V."/>
            <person name="Gilbert B."/>
            <person name="Handa Y."/>
            <person name="Hijri M."/>
            <person name="Kaul R."/>
            <person name="Kawaguchi M."/>
            <person name="Krajinski F."/>
            <person name="Lammers P."/>
            <person name="Lapierre D."/>
            <person name="Masclaux F.G."/>
            <person name="Murat C."/>
            <person name="Morin E."/>
            <person name="Ndikumana S."/>
            <person name="Pagni M."/>
            <person name="Petitpierre D."/>
            <person name="Requena N."/>
            <person name="Rosikiewicz P."/>
            <person name="Riley R."/>
            <person name="Saito K."/>
            <person name="San Clemente H."/>
            <person name="Shapiro H."/>
            <person name="van Tuinen D."/>
            <person name="Becard G."/>
            <person name="Bonfante P."/>
            <person name="Paszkowski U."/>
            <person name="Shachar-Hill Y."/>
            <person name="Young J.P."/>
            <person name="Sanders I.R."/>
            <person name="Henrissat B."/>
            <person name="Rensing S.A."/>
            <person name="Grigoriev I.V."/>
            <person name="Corradi N."/>
            <person name="Roux C."/>
            <person name="Martin F."/>
        </authorList>
    </citation>
    <scope>NUCLEOTIDE SEQUENCE</scope>
    <source>
        <strain evidence="1">DAOM 197198</strain>
    </source>
</reference>
<sequence length="100" mass="11804">MTQLPVRIINIIIQDFFQVYRQTYNFYIIPWSKDIVIQRNLYLSQKTSSYTIIHSNIQMVISDGLTELILAQQILKHSYLEVLKLVVDILLFEAVDDLKD</sequence>
<proteinExistence type="predicted"/>
<evidence type="ECO:0000313" key="1">
    <source>
        <dbReference type="EMBL" id="ESA18204.1"/>
    </source>
</evidence>
<name>U9UCS5_RHIID</name>
<dbReference type="HOGENOM" id="CLU_2307495_0_0_1"/>
<dbReference type="EMBL" id="KI279436">
    <property type="protein sequence ID" value="ESA18204.1"/>
    <property type="molecule type" value="Genomic_DNA"/>
</dbReference>
<organism evidence="1">
    <name type="scientific">Rhizophagus irregularis (strain DAOM 181602 / DAOM 197198 / MUCL 43194)</name>
    <name type="common">Arbuscular mycorrhizal fungus</name>
    <name type="synonym">Glomus intraradices</name>
    <dbReference type="NCBI Taxonomy" id="747089"/>
    <lineage>
        <taxon>Eukaryota</taxon>
        <taxon>Fungi</taxon>
        <taxon>Fungi incertae sedis</taxon>
        <taxon>Mucoromycota</taxon>
        <taxon>Glomeromycotina</taxon>
        <taxon>Glomeromycetes</taxon>
        <taxon>Glomerales</taxon>
        <taxon>Glomeraceae</taxon>
        <taxon>Rhizophagus</taxon>
    </lineage>
</organism>
<gene>
    <name evidence="1" type="ORF">GLOINDRAFT_320938</name>
</gene>